<feature type="compositionally biased region" description="Acidic residues" evidence="1">
    <location>
        <begin position="299"/>
        <end position="311"/>
    </location>
</feature>
<evidence type="ECO:0000313" key="3">
    <source>
        <dbReference type="Proteomes" id="UP000284219"/>
    </source>
</evidence>
<dbReference type="PANTHER" id="PTHR40053">
    <property type="entry name" value="SPORULATION-CONTROL PROTEIN SPO0M"/>
    <property type="match status" value="1"/>
</dbReference>
<keyword evidence="3" id="KW-1185">Reference proteome</keyword>
<dbReference type="PANTHER" id="PTHR40053:SF1">
    <property type="entry name" value="SPORULATION-CONTROL PROTEIN SPO0M"/>
    <property type="match status" value="1"/>
</dbReference>
<dbReference type="Pfam" id="PF07070">
    <property type="entry name" value="Spo0M"/>
    <property type="match status" value="1"/>
</dbReference>
<accession>A0A419SNK9</accession>
<dbReference type="EMBL" id="MCHY01000006">
    <property type="protein sequence ID" value="RKD25878.1"/>
    <property type="molecule type" value="Genomic_DNA"/>
</dbReference>
<protein>
    <recommendedName>
        <fullName evidence="4">Sporulation protein</fullName>
    </recommendedName>
</protein>
<evidence type="ECO:0000313" key="2">
    <source>
        <dbReference type="EMBL" id="RKD25878.1"/>
    </source>
</evidence>
<proteinExistence type="predicted"/>
<dbReference type="Proteomes" id="UP000284219">
    <property type="component" value="Unassembled WGS sequence"/>
</dbReference>
<sequence length="311" mass="34855">MFKRMMAKFGIGAAKVDFVLKKPAYELGETVIGEFVITGGAVDQQINKITVDFNLKVRIMGKEITQVVASLPVHASFVMRAKERKIIPFTYELPFTLLISRETVSYTMTTQLDIAGGADHFDQDDIRILPPQRFNQLIQALAKSGFREKADSGFFNGQSQVFTFAPTSHFKNQVDEIAFISALEDSGIRLRLELKSLSLLPTGKQRLRRELFLSNEELTDINAMSNKIVDVVQQMIDHPQKYASPDQTGAEHFDRHHDVMSGAMGGFVAGMFSGWMMNELLFGEDEVESTDDRTRFDNDGFDISDGDGGDF</sequence>
<feature type="region of interest" description="Disordered" evidence="1">
    <location>
        <begin position="288"/>
        <end position="311"/>
    </location>
</feature>
<name>A0A419SNK9_9BACL</name>
<evidence type="ECO:0008006" key="4">
    <source>
        <dbReference type="Google" id="ProtNLM"/>
    </source>
</evidence>
<comment type="caution">
    <text evidence="2">The sequence shown here is derived from an EMBL/GenBank/DDBJ whole genome shotgun (WGS) entry which is preliminary data.</text>
</comment>
<gene>
    <name evidence="2" type="ORF">BEP19_02805</name>
</gene>
<dbReference type="RefSeq" id="WP_120188558.1">
    <property type="nucleotide sequence ID" value="NZ_MCHY01000006.1"/>
</dbReference>
<reference evidence="2 3" key="1">
    <citation type="submission" date="2016-08" db="EMBL/GenBank/DDBJ databases">
        <title>Novel Firmicute Genomes.</title>
        <authorList>
            <person name="Poppleton D.I."/>
            <person name="Gribaldo S."/>
        </authorList>
    </citation>
    <scope>NUCLEOTIDE SEQUENCE [LARGE SCALE GENOMIC DNA]</scope>
    <source>
        <strain evidence="2 3">RAOx-1</strain>
    </source>
</reference>
<dbReference type="InterPro" id="IPR009776">
    <property type="entry name" value="Spore_0_M"/>
</dbReference>
<dbReference type="AlphaFoldDB" id="A0A419SNK9"/>
<organism evidence="2 3">
    <name type="scientific">Ammoniphilus oxalaticus</name>
    <dbReference type="NCBI Taxonomy" id="66863"/>
    <lineage>
        <taxon>Bacteria</taxon>
        <taxon>Bacillati</taxon>
        <taxon>Bacillota</taxon>
        <taxon>Bacilli</taxon>
        <taxon>Bacillales</taxon>
        <taxon>Paenibacillaceae</taxon>
        <taxon>Aneurinibacillus group</taxon>
        <taxon>Ammoniphilus</taxon>
    </lineage>
</organism>
<evidence type="ECO:0000256" key="1">
    <source>
        <dbReference type="SAM" id="MobiDB-lite"/>
    </source>
</evidence>
<dbReference type="OrthoDB" id="2351239at2"/>